<protein>
    <recommendedName>
        <fullName evidence="1">NYN domain-containing protein</fullName>
    </recommendedName>
</protein>
<comment type="caution">
    <text evidence="2">The sequence shown here is derived from an EMBL/GenBank/DDBJ whole genome shotgun (WGS) entry which is preliminary data.</text>
</comment>
<evidence type="ECO:0000313" key="3">
    <source>
        <dbReference type="Proteomes" id="UP000176527"/>
    </source>
</evidence>
<feature type="domain" description="NYN" evidence="1">
    <location>
        <begin position="4"/>
        <end position="166"/>
    </location>
</feature>
<sequence length="179" mass="20576">MNKKILVQIDGSNFYNKVKKLLPQTHLMRLDYRKFVHSITKEKTKDLQIIYYVGEIRKYPGNKKSASLYANQQSLFSNLRKLDIEIKLGFLLFSDGSYHEKGVDVQIAVDMVRGAIKNEYEKCYLFSSDTDLLPAIKTAKEEQKKVIYVGFENFISQALSKNCSTYKIVAKKDLLGASE</sequence>
<evidence type="ECO:0000313" key="2">
    <source>
        <dbReference type="EMBL" id="OGE38568.1"/>
    </source>
</evidence>
<organism evidence="2 3">
    <name type="scientific">Candidatus Daviesbacteria bacterium RIFCSPHIGHO2_12_FULL_37_11</name>
    <dbReference type="NCBI Taxonomy" id="1797777"/>
    <lineage>
        <taxon>Bacteria</taxon>
        <taxon>Candidatus Daviesiibacteriota</taxon>
    </lineage>
</organism>
<accession>A0A1F5KCF7</accession>
<dbReference type="Gene3D" id="3.40.50.1010">
    <property type="entry name" value="5'-nuclease"/>
    <property type="match status" value="1"/>
</dbReference>
<dbReference type="InterPro" id="IPR021139">
    <property type="entry name" value="NYN"/>
</dbReference>
<dbReference type="InterPro" id="IPR047140">
    <property type="entry name" value="LabA"/>
</dbReference>
<name>A0A1F5KCF7_9BACT</name>
<dbReference type="PANTHER" id="PTHR35458">
    <property type="entry name" value="SLR0755 PROTEIN"/>
    <property type="match status" value="1"/>
</dbReference>
<dbReference type="AlphaFoldDB" id="A0A1F5KCF7"/>
<gene>
    <name evidence="2" type="ORF">A3F00_01600</name>
</gene>
<dbReference type="GO" id="GO:0004540">
    <property type="term" value="F:RNA nuclease activity"/>
    <property type="evidence" value="ECO:0007669"/>
    <property type="project" value="InterPro"/>
</dbReference>
<proteinExistence type="predicted"/>
<dbReference type="Proteomes" id="UP000176527">
    <property type="component" value="Unassembled WGS sequence"/>
</dbReference>
<dbReference type="EMBL" id="MFDE01000018">
    <property type="protein sequence ID" value="OGE38568.1"/>
    <property type="molecule type" value="Genomic_DNA"/>
</dbReference>
<evidence type="ECO:0000259" key="1">
    <source>
        <dbReference type="Pfam" id="PF01936"/>
    </source>
</evidence>
<dbReference type="PANTHER" id="PTHR35458:SF8">
    <property type="entry name" value="SLR0650 PROTEIN"/>
    <property type="match status" value="1"/>
</dbReference>
<reference evidence="2 3" key="1">
    <citation type="journal article" date="2016" name="Nat. Commun.">
        <title>Thousands of microbial genomes shed light on interconnected biogeochemical processes in an aquifer system.</title>
        <authorList>
            <person name="Anantharaman K."/>
            <person name="Brown C.T."/>
            <person name="Hug L.A."/>
            <person name="Sharon I."/>
            <person name="Castelle C.J."/>
            <person name="Probst A.J."/>
            <person name="Thomas B.C."/>
            <person name="Singh A."/>
            <person name="Wilkins M.J."/>
            <person name="Karaoz U."/>
            <person name="Brodie E.L."/>
            <person name="Williams K.H."/>
            <person name="Hubbard S.S."/>
            <person name="Banfield J.F."/>
        </authorList>
    </citation>
    <scope>NUCLEOTIDE SEQUENCE [LARGE SCALE GENOMIC DNA]</scope>
</reference>
<dbReference type="Pfam" id="PF01936">
    <property type="entry name" value="NYN"/>
    <property type="match status" value="1"/>
</dbReference>